<dbReference type="InterPro" id="IPR050090">
    <property type="entry name" value="Tyrosine_recombinase_XerCD"/>
</dbReference>
<evidence type="ECO:0000259" key="10">
    <source>
        <dbReference type="PROSITE" id="PS51898"/>
    </source>
</evidence>
<dbReference type="Gene3D" id="1.10.150.130">
    <property type="match status" value="1"/>
</dbReference>
<dbReference type="GO" id="GO:0003677">
    <property type="term" value="F:DNA binding"/>
    <property type="evidence" value="ECO:0007669"/>
    <property type="project" value="UniProtKB-UniRule"/>
</dbReference>
<dbReference type="PANTHER" id="PTHR30349:SF77">
    <property type="entry name" value="TYROSINE RECOMBINASE XERC"/>
    <property type="match status" value="1"/>
</dbReference>
<keyword evidence="7 9" id="KW-0233">DNA recombination</keyword>
<evidence type="ECO:0000256" key="1">
    <source>
        <dbReference type="ARBA" id="ARBA00004496"/>
    </source>
</evidence>
<dbReference type="Proteomes" id="UP000321234">
    <property type="component" value="Unassembled WGS sequence"/>
</dbReference>
<dbReference type="OrthoDB" id="9803188at2"/>
<comment type="subunit">
    <text evidence="9">Forms a cyclic heterotetrameric complex composed of two molecules of XerC and two molecules of XerD.</text>
</comment>
<keyword evidence="13" id="KW-1185">Reference proteome</keyword>
<dbReference type="Gene3D" id="1.10.443.10">
    <property type="entry name" value="Intergrase catalytic core"/>
    <property type="match status" value="1"/>
</dbReference>
<dbReference type="InterPro" id="IPR004107">
    <property type="entry name" value="Integrase_SAM-like_N"/>
</dbReference>
<comment type="function">
    <text evidence="9">Site-specific tyrosine recombinase, which acts by catalyzing the cutting and rejoining of the recombining DNA molecules. The XerC-XerD complex is essential to convert dimers of the bacterial chromosome into monomers to permit their segregation at cell division. It also contributes to the segregational stability of plasmids.</text>
</comment>
<dbReference type="GO" id="GO:0007059">
    <property type="term" value="P:chromosome segregation"/>
    <property type="evidence" value="ECO:0007669"/>
    <property type="project" value="UniProtKB-UniRule"/>
</dbReference>
<dbReference type="PANTHER" id="PTHR30349">
    <property type="entry name" value="PHAGE INTEGRASE-RELATED"/>
    <property type="match status" value="1"/>
</dbReference>
<feature type="active site" evidence="9">
    <location>
        <position position="281"/>
    </location>
</feature>
<dbReference type="AlphaFoldDB" id="A0A5C8ZF61"/>
<feature type="domain" description="Core-binding (CB)" evidence="11">
    <location>
        <begin position="10"/>
        <end position="95"/>
    </location>
</feature>
<dbReference type="GO" id="GO:0006313">
    <property type="term" value="P:DNA transposition"/>
    <property type="evidence" value="ECO:0007669"/>
    <property type="project" value="UniProtKB-UniRule"/>
</dbReference>
<comment type="subcellular location">
    <subcellularLocation>
        <location evidence="1 9">Cytoplasm</location>
    </subcellularLocation>
</comment>
<evidence type="ECO:0000256" key="6">
    <source>
        <dbReference type="ARBA" id="ARBA00023125"/>
    </source>
</evidence>
<dbReference type="InterPro" id="IPR002104">
    <property type="entry name" value="Integrase_catalytic"/>
</dbReference>
<evidence type="ECO:0000256" key="5">
    <source>
        <dbReference type="ARBA" id="ARBA00022908"/>
    </source>
</evidence>
<dbReference type="SUPFAM" id="SSF47823">
    <property type="entry name" value="lambda integrase-like, N-terminal domain"/>
    <property type="match status" value="1"/>
</dbReference>
<proteinExistence type="inferred from homology"/>
<dbReference type="Pfam" id="PF00589">
    <property type="entry name" value="Phage_integrase"/>
    <property type="match status" value="1"/>
</dbReference>
<feature type="active site" evidence="9">
    <location>
        <position position="255"/>
    </location>
</feature>
<dbReference type="InterPro" id="IPR023009">
    <property type="entry name" value="Tyrosine_recombinase_XerC/XerD"/>
</dbReference>
<evidence type="ECO:0000313" key="12">
    <source>
        <dbReference type="EMBL" id="TXR55853.1"/>
    </source>
</evidence>
<evidence type="ECO:0000259" key="11">
    <source>
        <dbReference type="PROSITE" id="PS51900"/>
    </source>
</evidence>
<dbReference type="GO" id="GO:0009037">
    <property type="term" value="F:tyrosine-based site-specific recombinase activity"/>
    <property type="evidence" value="ECO:0007669"/>
    <property type="project" value="UniProtKB-UniRule"/>
</dbReference>
<name>A0A5C8ZF61_9ACTN</name>
<dbReference type="InterPro" id="IPR013762">
    <property type="entry name" value="Integrase-like_cat_sf"/>
</dbReference>
<dbReference type="PROSITE" id="PS51898">
    <property type="entry name" value="TYR_RECOMBINASE"/>
    <property type="match status" value="1"/>
</dbReference>
<dbReference type="Pfam" id="PF02899">
    <property type="entry name" value="Phage_int_SAM_1"/>
    <property type="match status" value="1"/>
</dbReference>
<evidence type="ECO:0000256" key="2">
    <source>
        <dbReference type="ARBA" id="ARBA00022490"/>
    </source>
</evidence>
<dbReference type="CDD" id="cd00798">
    <property type="entry name" value="INT_XerDC_C"/>
    <property type="match status" value="1"/>
</dbReference>
<keyword evidence="6 9" id="KW-0238">DNA-binding</keyword>
<keyword evidence="8 9" id="KW-0131">Cell cycle</keyword>
<dbReference type="NCBIfam" id="NF001399">
    <property type="entry name" value="PRK00283.1"/>
    <property type="match status" value="1"/>
</dbReference>
<dbReference type="HAMAP" id="MF_01808">
    <property type="entry name" value="Recomb_XerC_XerD"/>
    <property type="match status" value="1"/>
</dbReference>
<dbReference type="SUPFAM" id="SSF56349">
    <property type="entry name" value="DNA breaking-rejoining enzymes"/>
    <property type="match status" value="1"/>
</dbReference>
<feature type="domain" description="Tyr recombinase" evidence="10">
    <location>
        <begin position="116"/>
        <end position="303"/>
    </location>
</feature>
<comment type="caution">
    <text evidence="12">The sequence shown here is derived from an EMBL/GenBank/DDBJ whole genome shotgun (WGS) entry which is preliminary data.</text>
</comment>
<dbReference type="InterPro" id="IPR010998">
    <property type="entry name" value="Integrase_recombinase_N"/>
</dbReference>
<sequence>MDHEREDRAGAPEEWPVLFCRHLELERGASAATTRAYAADLASLQAHLETTGADLASLQLADLRSWLGSLAASGAARSSLARRTSAVRSFTAWAVRTGRLPVDPALRLRSPSPNKTLPTVLRADQAGRLMDLAATRADDDEPTHLRDRAAAELLYASGIRVSELVGLDVDDVDRSRRTLRVLGKGSKERVVPYGQPADRAVGEYLERGRPRLATPGSPPALLLGARGGRWDQRQVRAVVHALLRGLDEGVDAAPHALRHTAATHLLDGGADLRSVQEMLGHASLATTQVYTHVSVERLRRSYEQAHPRA</sequence>
<evidence type="ECO:0000256" key="9">
    <source>
        <dbReference type="HAMAP-Rule" id="MF_01808"/>
    </source>
</evidence>
<keyword evidence="2 9" id="KW-0963">Cytoplasm</keyword>
<reference evidence="12 13" key="1">
    <citation type="submission" date="2019-07" db="EMBL/GenBank/DDBJ databases">
        <title>Quadrisphaera sp. strain DD2A genome sequencing and assembly.</title>
        <authorList>
            <person name="Kim I."/>
        </authorList>
    </citation>
    <scope>NUCLEOTIDE SEQUENCE [LARGE SCALE GENOMIC DNA]</scope>
    <source>
        <strain evidence="12 13">DD2A</strain>
    </source>
</reference>
<dbReference type="InterPro" id="IPR044068">
    <property type="entry name" value="CB"/>
</dbReference>
<evidence type="ECO:0000256" key="4">
    <source>
        <dbReference type="ARBA" id="ARBA00022829"/>
    </source>
</evidence>
<dbReference type="EMBL" id="VKAC01000007">
    <property type="protein sequence ID" value="TXR55853.1"/>
    <property type="molecule type" value="Genomic_DNA"/>
</dbReference>
<feature type="active site" evidence="9">
    <location>
        <position position="160"/>
    </location>
</feature>
<dbReference type="InterPro" id="IPR011010">
    <property type="entry name" value="DNA_brk_join_enz"/>
</dbReference>
<evidence type="ECO:0000256" key="7">
    <source>
        <dbReference type="ARBA" id="ARBA00023172"/>
    </source>
</evidence>
<evidence type="ECO:0000256" key="3">
    <source>
        <dbReference type="ARBA" id="ARBA00022618"/>
    </source>
</evidence>
<dbReference type="PROSITE" id="PS51900">
    <property type="entry name" value="CB"/>
    <property type="match status" value="1"/>
</dbReference>
<keyword evidence="5 9" id="KW-0229">DNA integration</keyword>
<feature type="active site" evidence="9">
    <location>
        <position position="184"/>
    </location>
</feature>
<feature type="active site" description="O-(3'-phospho-DNA)-tyrosine intermediate" evidence="9">
    <location>
        <position position="290"/>
    </location>
</feature>
<keyword evidence="3 9" id="KW-0132">Cell division</keyword>
<dbReference type="GO" id="GO:0051301">
    <property type="term" value="P:cell division"/>
    <property type="evidence" value="ECO:0007669"/>
    <property type="project" value="UniProtKB-KW"/>
</dbReference>
<feature type="active site" evidence="9">
    <location>
        <position position="258"/>
    </location>
</feature>
<evidence type="ECO:0000313" key="13">
    <source>
        <dbReference type="Proteomes" id="UP000321234"/>
    </source>
</evidence>
<keyword evidence="4 9" id="KW-0159">Chromosome partition</keyword>
<evidence type="ECO:0000256" key="8">
    <source>
        <dbReference type="ARBA" id="ARBA00023306"/>
    </source>
</evidence>
<gene>
    <name evidence="9" type="primary">xerC</name>
    <name evidence="12" type="ORF">FMM08_13670</name>
</gene>
<organism evidence="12 13">
    <name type="scientific">Quadrisphaera setariae</name>
    <dbReference type="NCBI Taxonomy" id="2593304"/>
    <lineage>
        <taxon>Bacteria</taxon>
        <taxon>Bacillati</taxon>
        <taxon>Actinomycetota</taxon>
        <taxon>Actinomycetes</taxon>
        <taxon>Kineosporiales</taxon>
        <taxon>Kineosporiaceae</taxon>
        <taxon>Quadrisphaera</taxon>
    </lineage>
</organism>
<comment type="similarity">
    <text evidence="9">Belongs to the 'phage' integrase family. XerC subfamily.</text>
</comment>
<protein>
    <recommendedName>
        <fullName evidence="9">Tyrosine recombinase XerC</fullName>
    </recommendedName>
</protein>
<accession>A0A5C8ZF61</accession>
<dbReference type="GO" id="GO:0005737">
    <property type="term" value="C:cytoplasm"/>
    <property type="evidence" value="ECO:0007669"/>
    <property type="project" value="UniProtKB-SubCell"/>
</dbReference>